<dbReference type="Pfam" id="PF12697">
    <property type="entry name" value="Abhydrolase_6"/>
    <property type="match status" value="1"/>
</dbReference>
<dbReference type="GO" id="GO:0003824">
    <property type="term" value="F:catalytic activity"/>
    <property type="evidence" value="ECO:0007669"/>
    <property type="project" value="UniProtKB-ARBA"/>
</dbReference>
<evidence type="ECO:0000256" key="1">
    <source>
        <dbReference type="SAM" id="MobiDB-lite"/>
    </source>
</evidence>
<dbReference type="PANTHER" id="PTHR37017:SF11">
    <property type="entry name" value="ESTERASE_LIPASE_THIOESTERASE DOMAIN-CONTAINING PROTEIN"/>
    <property type="match status" value="1"/>
</dbReference>
<feature type="region of interest" description="Disordered" evidence="1">
    <location>
        <begin position="23"/>
        <end position="53"/>
    </location>
</feature>
<gene>
    <name evidence="4" type="ORF">CAG99_20685</name>
</gene>
<evidence type="ECO:0000259" key="3">
    <source>
        <dbReference type="Pfam" id="PF12697"/>
    </source>
</evidence>
<dbReference type="PROSITE" id="PS51257">
    <property type="entry name" value="PROKAR_LIPOPROTEIN"/>
    <property type="match status" value="1"/>
</dbReference>
<name>A0A1W7D1Q0_9ACTN</name>
<reference evidence="4 5" key="1">
    <citation type="submission" date="2017-05" db="EMBL/GenBank/DDBJ databases">
        <title>Complete genome sequence of Streptomyces sp. SCSIO 03032 revealed the diverse biosynthetic pathways for its bioactive secondary metabolites.</title>
        <authorList>
            <person name="Ma L."/>
            <person name="Zhu Y."/>
            <person name="Zhang W."/>
            <person name="Zhang G."/>
            <person name="Tian X."/>
            <person name="Zhang S."/>
            <person name="Zhang C."/>
        </authorList>
    </citation>
    <scope>NUCLEOTIDE SEQUENCE [LARGE SCALE GENOMIC DNA]</scope>
    <source>
        <strain evidence="4 5">SCSIO 03032</strain>
    </source>
</reference>
<dbReference type="OrthoDB" id="9814966at2"/>
<dbReference type="SUPFAM" id="SSF53474">
    <property type="entry name" value="alpha/beta-Hydrolases"/>
    <property type="match status" value="1"/>
</dbReference>
<dbReference type="InterPro" id="IPR052897">
    <property type="entry name" value="Sec-Metab_Biosynth_Hydrolase"/>
</dbReference>
<dbReference type="RefSeq" id="WP_086160773.1">
    <property type="nucleotide sequence ID" value="NZ_CP021121.1"/>
</dbReference>
<sequence>MWLPRRPVLTLLVAAMACAVPGGAGHATAGPPPSAGRGGGPSPGAPPAGGGGRDRPTIVLLHGAFTDASIWQDVTAVLQRRGHQVLAMTNPLRGLDSDSAYVDSVLDHVAGPAILVAHSYGGAVSTNVTVRPGLRALVYVAASAPAKGELFGVPAAEPGAGAEDDYVRVPYTEPDGGTGTEIYVRREVFADTVTGPDVPAWRSAAMAVSQRPIDSEAFEAESKREAWRSLPSWFLIPMRDRVLSPESQRFMAERAGGVIREVDAAHAVMLTHPRTVADLIEEAALATDRAPAERPVGR</sequence>
<feature type="domain" description="AB hydrolase-1" evidence="3">
    <location>
        <begin position="58"/>
        <end position="278"/>
    </location>
</feature>
<keyword evidence="5" id="KW-1185">Reference proteome</keyword>
<evidence type="ECO:0000313" key="5">
    <source>
        <dbReference type="Proteomes" id="UP000194218"/>
    </source>
</evidence>
<feature type="chain" id="PRO_5012845840" description="AB hydrolase-1 domain-containing protein" evidence="2">
    <location>
        <begin position="30"/>
        <end position="298"/>
    </location>
</feature>
<dbReference type="InterPro" id="IPR000073">
    <property type="entry name" value="AB_hydrolase_1"/>
</dbReference>
<feature type="compositionally biased region" description="Gly residues" evidence="1">
    <location>
        <begin position="36"/>
        <end position="51"/>
    </location>
</feature>
<dbReference type="AlphaFoldDB" id="A0A1W7D1Q0"/>
<keyword evidence="2" id="KW-0732">Signal</keyword>
<dbReference type="InterPro" id="IPR029058">
    <property type="entry name" value="AB_hydrolase_fold"/>
</dbReference>
<evidence type="ECO:0000313" key="4">
    <source>
        <dbReference type="EMBL" id="ARQ70935.1"/>
    </source>
</evidence>
<dbReference type="Proteomes" id="UP000194218">
    <property type="component" value="Chromosome"/>
</dbReference>
<evidence type="ECO:0000256" key="2">
    <source>
        <dbReference type="SAM" id="SignalP"/>
    </source>
</evidence>
<accession>A0A1W7D1Q0</accession>
<organism evidence="4 5">
    <name type="scientific">Streptomyces marincola</name>
    <dbReference type="NCBI Taxonomy" id="2878388"/>
    <lineage>
        <taxon>Bacteria</taxon>
        <taxon>Bacillati</taxon>
        <taxon>Actinomycetota</taxon>
        <taxon>Actinomycetes</taxon>
        <taxon>Kitasatosporales</taxon>
        <taxon>Streptomycetaceae</taxon>
        <taxon>Streptomyces</taxon>
    </lineage>
</organism>
<dbReference type="Gene3D" id="3.40.50.1820">
    <property type="entry name" value="alpha/beta hydrolase"/>
    <property type="match status" value="1"/>
</dbReference>
<dbReference type="KEGG" id="smao:CAG99_20685"/>
<proteinExistence type="predicted"/>
<protein>
    <recommendedName>
        <fullName evidence="3">AB hydrolase-1 domain-containing protein</fullName>
    </recommendedName>
</protein>
<dbReference type="PANTHER" id="PTHR37017">
    <property type="entry name" value="AB HYDROLASE-1 DOMAIN-CONTAINING PROTEIN-RELATED"/>
    <property type="match status" value="1"/>
</dbReference>
<feature type="signal peptide" evidence="2">
    <location>
        <begin position="1"/>
        <end position="29"/>
    </location>
</feature>
<dbReference type="EMBL" id="CP021121">
    <property type="protein sequence ID" value="ARQ70935.1"/>
    <property type="molecule type" value="Genomic_DNA"/>
</dbReference>